<accession>A0ABY7QPX4</accession>
<dbReference type="Proteomes" id="UP001210978">
    <property type="component" value="Chromosome"/>
</dbReference>
<evidence type="ECO:0000313" key="2">
    <source>
        <dbReference type="Proteomes" id="UP001210978"/>
    </source>
</evidence>
<dbReference type="EMBL" id="CP115859">
    <property type="protein sequence ID" value="WBV61713.1"/>
    <property type="molecule type" value="Genomic_DNA"/>
</dbReference>
<organism evidence="1 2">
    <name type="scientific">Chryseobacterium camelliae</name>
    <dbReference type="NCBI Taxonomy" id="1265445"/>
    <lineage>
        <taxon>Bacteria</taxon>
        <taxon>Pseudomonadati</taxon>
        <taxon>Bacteroidota</taxon>
        <taxon>Flavobacteriia</taxon>
        <taxon>Flavobacteriales</taxon>
        <taxon>Weeksellaceae</taxon>
        <taxon>Chryseobacterium group</taxon>
        <taxon>Chryseobacterium</taxon>
    </lineage>
</organism>
<name>A0ABY7QPX4_9FLAO</name>
<dbReference type="RefSeq" id="WP_271149979.1">
    <property type="nucleotide sequence ID" value="NZ_CP115859.1"/>
</dbReference>
<gene>
    <name evidence="1" type="ORF">PFY12_06210</name>
</gene>
<keyword evidence="2" id="KW-1185">Reference proteome</keyword>
<reference evidence="1 2" key="1">
    <citation type="submission" date="2023-01" db="EMBL/GenBank/DDBJ databases">
        <title>Complete genome of Chryseobacterium camelliae VAN22-5A.</title>
        <authorList>
            <person name="Zong G."/>
            <person name="Cao G."/>
        </authorList>
    </citation>
    <scope>NUCLEOTIDE SEQUENCE [LARGE SCALE GENOMIC DNA]</scope>
    <source>
        <strain evidence="1 2">VAN22-5A</strain>
    </source>
</reference>
<protein>
    <recommendedName>
        <fullName evidence="3">Arm DNA-binding domain-containing protein</fullName>
    </recommendedName>
</protein>
<sequence>MPKENDLLTIRLKYKHPEKRRKSRPYINSFISFVYDKEWRLNKGFEHADNSYETIAEGEIILS</sequence>
<evidence type="ECO:0000313" key="1">
    <source>
        <dbReference type="EMBL" id="WBV61713.1"/>
    </source>
</evidence>
<evidence type="ECO:0008006" key="3">
    <source>
        <dbReference type="Google" id="ProtNLM"/>
    </source>
</evidence>
<proteinExistence type="predicted"/>